<accession>A0A255G0P5</accession>
<dbReference type="GO" id="GO:0008198">
    <property type="term" value="F:ferrous iron binding"/>
    <property type="evidence" value="ECO:0007669"/>
    <property type="project" value="InterPro"/>
</dbReference>
<dbReference type="GO" id="GO:0016702">
    <property type="term" value="F:oxidoreductase activity, acting on single donors with incorporation of molecular oxygen, incorporation of two atoms of oxygen"/>
    <property type="evidence" value="ECO:0007669"/>
    <property type="project" value="UniProtKB-ARBA"/>
</dbReference>
<keyword evidence="3" id="KW-1185">Reference proteome</keyword>
<accession>A0A4R6LVF7</accession>
<feature type="domain" description="Extradiol ring-cleavage dioxygenase class III enzyme subunit B" evidence="1">
    <location>
        <begin position="232"/>
        <end position="327"/>
    </location>
</feature>
<dbReference type="EMBL" id="NMVO01000019">
    <property type="protein sequence ID" value="OYO07946.1"/>
    <property type="molecule type" value="Genomic_DNA"/>
</dbReference>
<dbReference type="OrthoDB" id="8673673at2"/>
<comment type="caution">
    <text evidence="2">The sequence shown here is derived from an EMBL/GenBank/DDBJ whole genome shotgun (WGS) entry which is preliminary data.</text>
</comment>
<dbReference type="SUPFAM" id="SSF53213">
    <property type="entry name" value="LigB-like"/>
    <property type="match status" value="1"/>
</dbReference>
<dbReference type="Pfam" id="PF02900">
    <property type="entry name" value="LigB"/>
    <property type="match status" value="1"/>
</dbReference>
<dbReference type="InterPro" id="IPR004183">
    <property type="entry name" value="Xdiol_dOase_suB"/>
</dbReference>
<reference evidence="2 3" key="1">
    <citation type="submission" date="2017-07" db="EMBL/GenBank/DDBJ databases">
        <title>Draft whole genome sequences of clinical Proprionibacteriaceae strains.</title>
        <authorList>
            <person name="Bernier A.-M."/>
            <person name="Bernard K."/>
            <person name="Domingo M.-C."/>
        </authorList>
    </citation>
    <scope>NUCLEOTIDE SEQUENCE [LARGE SCALE GENOMIC DNA]</scope>
    <source>
        <strain evidence="2 3">NML 030167</strain>
    </source>
</reference>
<name>A0A255G0P5_9ACTN</name>
<dbReference type="AlphaFoldDB" id="A0A255G0P5"/>
<evidence type="ECO:0000313" key="2">
    <source>
        <dbReference type="EMBL" id="OYO07946.1"/>
    </source>
</evidence>
<evidence type="ECO:0000313" key="3">
    <source>
        <dbReference type="Proteomes" id="UP000215896"/>
    </source>
</evidence>
<dbReference type="RefSeq" id="WP_094360344.1">
    <property type="nucleotide sequence ID" value="NZ_NMVK01000036.1"/>
</dbReference>
<sequence>MATILGLGMTHYPFFLGPDENMASMFVNRLQDPNLPETLRTPRGWPQLLAEEWGEDQGLAAAREHRAKSLEHFRRLRRRIDEFAPDLVFIWGDDQYENYNETIIPPWSILAYEDKMLRPWAHKVAGTRGPDNENVWGETGDQEVFVRGNREVAKALTTHLLKNGFETAYAYESNHYEGFSHAFMNTIHYLDYDRRGFDYPVISNTMNCYGTRVIGWRGRGAPIGHQAPEDPPSPPPWRCMDLGREIARFLSRTDLRVALIASGSWSHAFMCDFSYGMWPDLDGDRKMLTAMRDGDVDTWRELTTEELEASGEHELLNWYPLVGAMNELGADLVWSDMVETMLFNSPKVFAEYEEVTV</sequence>
<organism evidence="2 3">
    <name type="scientific">Enemella evansiae</name>
    <dbReference type="NCBI Taxonomy" id="2016499"/>
    <lineage>
        <taxon>Bacteria</taxon>
        <taxon>Bacillati</taxon>
        <taxon>Actinomycetota</taxon>
        <taxon>Actinomycetes</taxon>
        <taxon>Propionibacteriales</taxon>
        <taxon>Propionibacteriaceae</taxon>
        <taxon>Enemella</taxon>
    </lineage>
</organism>
<keyword evidence="2" id="KW-0223">Dioxygenase</keyword>
<proteinExistence type="predicted"/>
<gene>
    <name evidence="2" type="ORF">CGZ94_21050</name>
</gene>
<dbReference type="Proteomes" id="UP000215896">
    <property type="component" value="Unassembled WGS sequence"/>
</dbReference>
<dbReference type="Gene3D" id="3.40.830.10">
    <property type="entry name" value="LigB-like"/>
    <property type="match status" value="1"/>
</dbReference>
<keyword evidence="2" id="KW-0560">Oxidoreductase</keyword>
<evidence type="ECO:0000259" key="1">
    <source>
        <dbReference type="Pfam" id="PF02900"/>
    </source>
</evidence>
<protein>
    <submittedName>
        <fullName evidence="2">Extradiol ring-cleavage dioxygenase</fullName>
    </submittedName>
</protein>